<feature type="region of interest" description="Disordered" evidence="6">
    <location>
        <begin position="1"/>
        <end position="31"/>
    </location>
</feature>
<comment type="caution">
    <text evidence="9">The sequence shown here is derived from an EMBL/GenBank/DDBJ whole genome shotgun (WGS) entry which is preliminary data.</text>
</comment>
<evidence type="ECO:0000259" key="8">
    <source>
        <dbReference type="Pfam" id="PF01490"/>
    </source>
</evidence>
<feature type="domain" description="Amino acid transporter transmembrane" evidence="8">
    <location>
        <begin position="50"/>
        <end position="437"/>
    </location>
</feature>
<feature type="transmembrane region" description="Helical" evidence="7">
    <location>
        <begin position="162"/>
        <end position="183"/>
    </location>
</feature>
<dbReference type="STRING" id="658196.A0A397T6P3"/>
<dbReference type="PANTHER" id="PTHR22950">
    <property type="entry name" value="AMINO ACID TRANSPORTER"/>
    <property type="match status" value="1"/>
</dbReference>
<dbReference type="OrthoDB" id="40134at2759"/>
<keyword evidence="5 7" id="KW-0472">Membrane</keyword>
<evidence type="ECO:0000256" key="4">
    <source>
        <dbReference type="ARBA" id="ARBA00022989"/>
    </source>
</evidence>
<feature type="transmembrane region" description="Helical" evidence="7">
    <location>
        <begin position="269"/>
        <end position="292"/>
    </location>
</feature>
<feature type="transmembrane region" description="Helical" evidence="7">
    <location>
        <begin position="414"/>
        <end position="437"/>
    </location>
</feature>
<organism evidence="9 10">
    <name type="scientific">Glomus cerebriforme</name>
    <dbReference type="NCBI Taxonomy" id="658196"/>
    <lineage>
        <taxon>Eukaryota</taxon>
        <taxon>Fungi</taxon>
        <taxon>Fungi incertae sedis</taxon>
        <taxon>Mucoromycota</taxon>
        <taxon>Glomeromycotina</taxon>
        <taxon>Glomeromycetes</taxon>
        <taxon>Glomerales</taxon>
        <taxon>Glomeraceae</taxon>
        <taxon>Glomus</taxon>
    </lineage>
</organism>
<keyword evidence="4 7" id="KW-1133">Transmembrane helix</keyword>
<feature type="transmembrane region" description="Helical" evidence="7">
    <location>
        <begin position="383"/>
        <end position="402"/>
    </location>
</feature>
<evidence type="ECO:0000313" key="9">
    <source>
        <dbReference type="EMBL" id="RIA92546.1"/>
    </source>
</evidence>
<accession>A0A397T6P3</accession>
<dbReference type="EMBL" id="QKYT01000124">
    <property type="protein sequence ID" value="RIA92546.1"/>
    <property type="molecule type" value="Genomic_DNA"/>
</dbReference>
<dbReference type="GO" id="GO:0005774">
    <property type="term" value="C:vacuolar membrane"/>
    <property type="evidence" value="ECO:0007669"/>
    <property type="project" value="TreeGrafter"/>
</dbReference>
<evidence type="ECO:0000256" key="1">
    <source>
        <dbReference type="ARBA" id="ARBA00004141"/>
    </source>
</evidence>
<sequence>MADENDSFFSDSIRSTRSSRSSSDSEAPLIGDEERLINDLQNRDRPNNSKGSSFGAYINVTCLMAGTGVLGLPEAINKGGWLSLGLIVMSMIIALYTSIIIIRCLYYNGKSRLSSYGEIGQHAFGTFGRYLVEFFHKITLIGVTVLYLVLAAENLDKLAQHYYLGTTAWTCICAAFVGVPFIFTKTLKEVVSISIFGTFATLFCIIAIVILSFADWSNVRNSPDPPSHKILDLSGIPISLATISFSYGGNNVFPHIEESMQKPRHWNRVITAALCTCAAMYSLVAFSGYLVYGNKTLNPILKVLPEGLLLTSASVLIIIHVLLTIPILMTSLAIDIEKYLKITRQHRSKVVEFLLRAVFRISLILLSVGIAVTIPYFDDIMSLLGAMSTCLFVFVLPVLFYLKLFGWERMSLLMLTWNAFVILIGLFGCVIGSINAIKRLFEDFFEG</sequence>
<dbReference type="Proteomes" id="UP000265703">
    <property type="component" value="Unassembled WGS sequence"/>
</dbReference>
<dbReference type="AlphaFoldDB" id="A0A397T6P3"/>
<evidence type="ECO:0000256" key="3">
    <source>
        <dbReference type="ARBA" id="ARBA00022692"/>
    </source>
</evidence>
<evidence type="ECO:0000256" key="5">
    <source>
        <dbReference type="ARBA" id="ARBA00023136"/>
    </source>
</evidence>
<dbReference type="PANTHER" id="PTHR22950:SF703">
    <property type="entry name" value="AMINO ACID TRANSPORTER TRANSMEMBRANE DOMAIN-CONTAINING PROTEIN"/>
    <property type="match status" value="1"/>
</dbReference>
<comment type="similarity">
    <text evidence="2">Belongs to the amino acid/polyamine transporter 2 family.</text>
</comment>
<evidence type="ECO:0000256" key="6">
    <source>
        <dbReference type="SAM" id="MobiDB-lite"/>
    </source>
</evidence>
<feature type="transmembrane region" description="Helical" evidence="7">
    <location>
        <begin position="127"/>
        <end position="150"/>
    </location>
</feature>
<dbReference type="InterPro" id="IPR013057">
    <property type="entry name" value="AA_transpt_TM"/>
</dbReference>
<gene>
    <name evidence="9" type="ORF">C1645_764800</name>
</gene>
<protein>
    <submittedName>
        <fullName evidence="9">Transmembrane amino acid transporter protein</fullName>
    </submittedName>
</protein>
<feature type="compositionally biased region" description="Low complexity" evidence="6">
    <location>
        <begin position="7"/>
        <end position="25"/>
    </location>
</feature>
<name>A0A397T6P3_9GLOM</name>
<feature type="transmembrane region" description="Helical" evidence="7">
    <location>
        <begin position="230"/>
        <end position="248"/>
    </location>
</feature>
<dbReference type="Pfam" id="PF01490">
    <property type="entry name" value="Aa_trans"/>
    <property type="match status" value="1"/>
</dbReference>
<proteinExistence type="inferred from homology"/>
<keyword evidence="10" id="KW-1185">Reference proteome</keyword>
<feature type="transmembrane region" description="Helical" evidence="7">
    <location>
        <begin position="357"/>
        <end position="377"/>
    </location>
</feature>
<dbReference type="GO" id="GO:0015179">
    <property type="term" value="F:L-amino acid transmembrane transporter activity"/>
    <property type="evidence" value="ECO:0007669"/>
    <property type="project" value="TreeGrafter"/>
</dbReference>
<feature type="transmembrane region" description="Helical" evidence="7">
    <location>
        <begin position="54"/>
        <end position="72"/>
    </location>
</feature>
<evidence type="ECO:0000313" key="10">
    <source>
        <dbReference type="Proteomes" id="UP000265703"/>
    </source>
</evidence>
<keyword evidence="3 7" id="KW-0812">Transmembrane</keyword>
<feature type="transmembrane region" description="Helical" evidence="7">
    <location>
        <begin position="312"/>
        <end position="336"/>
    </location>
</feature>
<comment type="subcellular location">
    <subcellularLocation>
        <location evidence="1">Membrane</location>
        <topology evidence="1">Multi-pass membrane protein</topology>
    </subcellularLocation>
</comment>
<feature type="transmembrane region" description="Helical" evidence="7">
    <location>
        <begin position="84"/>
        <end position="106"/>
    </location>
</feature>
<feature type="transmembrane region" description="Helical" evidence="7">
    <location>
        <begin position="190"/>
        <end position="210"/>
    </location>
</feature>
<reference evidence="9 10" key="1">
    <citation type="submission" date="2018-06" db="EMBL/GenBank/DDBJ databases">
        <title>Comparative genomics reveals the genomic features of Rhizophagus irregularis, R. cerebriforme, R. diaphanum and Gigaspora rosea, and their symbiotic lifestyle signature.</title>
        <authorList>
            <person name="Morin E."/>
            <person name="San Clemente H."/>
            <person name="Chen E.C.H."/>
            <person name="De La Providencia I."/>
            <person name="Hainaut M."/>
            <person name="Kuo A."/>
            <person name="Kohler A."/>
            <person name="Murat C."/>
            <person name="Tang N."/>
            <person name="Roy S."/>
            <person name="Loubradou J."/>
            <person name="Henrissat B."/>
            <person name="Grigoriev I.V."/>
            <person name="Corradi N."/>
            <person name="Roux C."/>
            <person name="Martin F.M."/>
        </authorList>
    </citation>
    <scope>NUCLEOTIDE SEQUENCE [LARGE SCALE GENOMIC DNA]</scope>
    <source>
        <strain evidence="9 10">DAOM 227022</strain>
    </source>
</reference>
<evidence type="ECO:0000256" key="2">
    <source>
        <dbReference type="ARBA" id="ARBA00008066"/>
    </source>
</evidence>
<evidence type="ECO:0000256" key="7">
    <source>
        <dbReference type="SAM" id="Phobius"/>
    </source>
</evidence>